<proteinExistence type="predicted"/>
<dbReference type="Proteomes" id="UP000215127">
    <property type="component" value="Chromosome 7"/>
</dbReference>
<dbReference type="STRING" id="1276538.A0A1X7RZN3"/>
<evidence type="ECO:0000313" key="3">
    <source>
        <dbReference type="Proteomes" id="UP000215127"/>
    </source>
</evidence>
<reference evidence="2 3" key="1">
    <citation type="submission" date="2016-06" db="EMBL/GenBank/DDBJ databases">
        <authorList>
            <person name="Kjaerup R.B."/>
            <person name="Dalgaard T.S."/>
            <person name="Juul-Madsen H.R."/>
        </authorList>
    </citation>
    <scope>NUCLEOTIDE SEQUENCE [LARGE SCALE GENOMIC DNA]</scope>
</reference>
<evidence type="ECO:0000256" key="1">
    <source>
        <dbReference type="SAM" id="MobiDB-lite"/>
    </source>
</evidence>
<accession>A0A1X7RZN3</accession>
<feature type="region of interest" description="Disordered" evidence="1">
    <location>
        <begin position="1"/>
        <end position="26"/>
    </location>
</feature>
<feature type="region of interest" description="Disordered" evidence="1">
    <location>
        <begin position="428"/>
        <end position="477"/>
    </location>
</feature>
<keyword evidence="3" id="KW-1185">Reference proteome</keyword>
<organism evidence="2 3">
    <name type="scientific">Zymoseptoria tritici (strain ST99CH_3D7)</name>
    <dbReference type="NCBI Taxonomy" id="1276538"/>
    <lineage>
        <taxon>Eukaryota</taxon>
        <taxon>Fungi</taxon>
        <taxon>Dikarya</taxon>
        <taxon>Ascomycota</taxon>
        <taxon>Pezizomycotina</taxon>
        <taxon>Dothideomycetes</taxon>
        <taxon>Dothideomycetidae</taxon>
        <taxon>Mycosphaerellales</taxon>
        <taxon>Mycosphaerellaceae</taxon>
        <taxon>Zymoseptoria</taxon>
    </lineage>
</organism>
<feature type="compositionally biased region" description="Acidic residues" evidence="1">
    <location>
        <begin position="338"/>
        <end position="351"/>
    </location>
</feature>
<sequence>MLFGKAAVKRKAEHDEEEVQQQQVSRPRIEAPLMLTENDAGNVNELGGWNSSGQRPERNAAHNKDIAENYPRGHLLNMPIFVQRRIFAKVLRHDKPLIISPAAEAEREAGNDLALLRACRTIRKEAMPLYYVVNSFEVKVENFNASKLLPWYEQAIIHRGNAVAIPIVLAGGEEDCTNWWAMEKNKDLVESGFAKEQQLQLKRLKPFKGISTTAQASRGDIKLAVTYSPNWINLQEWLHLYHEGKLPNLMKWGIKGSKEEELLEGVVGAFNMMESFIDSKWETAEKALAGIRGYLVRDDKRWAQNVPQIETPTAKRLLGDLDDNANKMIESSGATQADIDDLMNDVEDDGEPGYQITGPWEFAGFGHAPACEPTVLKAVATQLNSSASSTAPAESQTQETFSTPTAISKQVIAESDEEDDNTEDEIVAKHFQAPPGTAWRRRPDDLPGARTGAQFEGGASAEAVRRMKGGRPNFHKN</sequence>
<dbReference type="EMBL" id="LT853698">
    <property type="protein sequence ID" value="SMQ52893.1"/>
    <property type="molecule type" value="Genomic_DNA"/>
</dbReference>
<dbReference type="AlphaFoldDB" id="A0A1X7RZN3"/>
<protein>
    <submittedName>
        <fullName evidence="2">Uncharacterized protein</fullName>
    </submittedName>
</protein>
<name>A0A1X7RZN3_ZYMT9</name>
<gene>
    <name evidence="2" type="ORF">ZT3D7_G8046</name>
</gene>
<feature type="region of interest" description="Disordered" evidence="1">
    <location>
        <begin position="331"/>
        <end position="353"/>
    </location>
</feature>
<evidence type="ECO:0000313" key="2">
    <source>
        <dbReference type="EMBL" id="SMQ52893.1"/>
    </source>
</evidence>
<feature type="compositionally biased region" description="Basic residues" evidence="1">
    <location>
        <begin position="466"/>
        <end position="477"/>
    </location>
</feature>